<dbReference type="STRING" id="201973.SAMN04488025_1392"/>
<protein>
    <submittedName>
        <fullName evidence="1">Uncharacterized protein</fullName>
    </submittedName>
</protein>
<organism evidence="1 2">
    <name type="scientific">Planifilum fulgidum</name>
    <dbReference type="NCBI Taxonomy" id="201973"/>
    <lineage>
        <taxon>Bacteria</taxon>
        <taxon>Bacillati</taxon>
        <taxon>Bacillota</taxon>
        <taxon>Bacilli</taxon>
        <taxon>Bacillales</taxon>
        <taxon>Thermoactinomycetaceae</taxon>
        <taxon>Planifilum</taxon>
    </lineage>
</organism>
<evidence type="ECO:0000313" key="1">
    <source>
        <dbReference type="EMBL" id="SFG48909.1"/>
    </source>
</evidence>
<gene>
    <name evidence="1" type="ORF">SAMN04488025_1392</name>
</gene>
<proteinExistence type="predicted"/>
<keyword evidence="2" id="KW-1185">Reference proteome</keyword>
<evidence type="ECO:0000313" key="2">
    <source>
        <dbReference type="Proteomes" id="UP000198661"/>
    </source>
</evidence>
<dbReference type="OrthoDB" id="32195at2"/>
<reference evidence="1 2" key="1">
    <citation type="submission" date="2016-10" db="EMBL/GenBank/DDBJ databases">
        <authorList>
            <person name="de Groot N.N."/>
        </authorList>
    </citation>
    <scope>NUCLEOTIDE SEQUENCE [LARGE SCALE GENOMIC DNA]</scope>
    <source>
        <strain evidence="1 2">DSM 44945</strain>
    </source>
</reference>
<dbReference type="Proteomes" id="UP000198661">
    <property type="component" value="Unassembled WGS sequence"/>
</dbReference>
<accession>A0A1I2SB48</accession>
<dbReference type="RefSeq" id="WP_092041134.1">
    <property type="nucleotide sequence ID" value="NZ_FOOK01000039.1"/>
</dbReference>
<name>A0A1I2SB48_9BACL</name>
<dbReference type="AlphaFoldDB" id="A0A1I2SB48"/>
<dbReference type="EMBL" id="FOOK01000039">
    <property type="protein sequence ID" value="SFG48909.1"/>
    <property type="molecule type" value="Genomic_DNA"/>
</dbReference>
<sequence>MNPFDHEVTFSFGISRSKLVDGALDQFADSDGIVCLSPVRGESSAADRLRNLLAAAFGNDWSTAKEKQLLQAATPNGRPSSSLEEWLKDKFFEEHCKLFHHRPFIWHIWDGRKDGFNALVNYHRLAGPNGDGRRTLEALTYTYLGDWIERQKAEQREGKEGADARLAAALDLQEQLKKILEGEPPYDIFVRWKPLYEQPIGWEPDINDGVRINIRPFMSATLKKGGRAGAGILRSKPNINWKKDRGKEPESLRPKDDFPWFWGCDPERHPEHRTNFMGGQNFDGNRWNDLHYSNAVKQGARERAAKGVRT</sequence>